<dbReference type="EMBL" id="LR999455">
    <property type="protein sequence ID" value="CAE6081515.1"/>
    <property type="molecule type" value="Genomic_DNA"/>
</dbReference>
<reference evidence="1" key="1">
    <citation type="submission" date="2021-01" db="EMBL/GenBank/DDBJ databases">
        <authorList>
            <person name="Bezrukov I."/>
        </authorList>
    </citation>
    <scope>NUCLEOTIDE SEQUENCE</scope>
</reference>
<name>A0A8S2AGH0_ARAAE</name>
<gene>
    <name evidence="1" type="ORF">AARE701A_LOCUS14101</name>
</gene>
<sequence length="200" mass="22468">MQRGKDDDKRGFCRRLLRLVVVKLMAGHKEDRSVTKKLIKKESKSDITIYFKQREDSEDNANNPINISRSSEKERVIMLVNGSNGSKKNLASELSVRRSVAQTGAEMMMEMEKETSGRQEEEHNPFCDAFCKPFEGLYQQCMAVCPRTKSIGGDGVANGELQANEEVCETSCSILQEEPLTIRCMRICHERIPGAVASST</sequence>
<organism evidence="1 2">
    <name type="scientific">Arabidopsis arenosa</name>
    <name type="common">Sand rock-cress</name>
    <name type="synonym">Cardaminopsis arenosa</name>
    <dbReference type="NCBI Taxonomy" id="38785"/>
    <lineage>
        <taxon>Eukaryota</taxon>
        <taxon>Viridiplantae</taxon>
        <taxon>Streptophyta</taxon>
        <taxon>Embryophyta</taxon>
        <taxon>Tracheophyta</taxon>
        <taxon>Spermatophyta</taxon>
        <taxon>Magnoliopsida</taxon>
        <taxon>eudicotyledons</taxon>
        <taxon>Gunneridae</taxon>
        <taxon>Pentapetalae</taxon>
        <taxon>rosids</taxon>
        <taxon>malvids</taxon>
        <taxon>Brassicales</taxon>
        <taxon>Brassicaceae</taxon>
        <taxon>Camelineae</taxon>
        <taxon>Arabidopsis</taxon>
    </lineage>
</organism>
<protein>
    <submittedName>
        <fullName evidence="1">Uncharacterized protein</fullName>
    </submittedName>
</protein>
<evidence type="ECO:0000313" key="1">
    <source>
        <dbReference type="EMBL" id="CAE6081515.1"/>
    </source>
</evidence>
<dbReference type="AlphaFoldDB" id="A0A8S2AGH0"/>
<proteinExistence type="predicted"/>
<evidence type="ECO:0000313" key="2">
    <source>
        <dbReference type="Proteomes" id="UP000682877"/>
    </source>
</evidence>
<dbReference type="Proteomes" id="UP000682877">
    <property type="component" value="Chromosome 5"/>
</dbReference>
<accession>A0A8S2AGH0</accession>
<keyword evidence="2" id="KW-1185">Reference proteome</keyword>